<accession>A0ABU0JMV9</accession>
<protein>
    <submittedName>
        <fullName evidence="1">Sporulation protein YyaC</fullName>
    </submittedName>
</protein>
<dbReference type="InterPro" id="IPR009665">
    <property type="entry name" value="YyaC"/>
</dbReference>
<dbReference type="Pfam" id="PF06866">
    <property type="entry name" value="DUF1256"/>
    <property type="match status" value="1"/>
</dbReference>
<dbReference type="RefSeq" id="WP_422723859.1">
    <property type="nucleotide sequence ID" value="NZ_BAAACJ010000024.1"/>
</dbReference>
<dbReference type="SUPFAM" id="SSF53163">
    <property type="entry name" value="HybD-like"/>
    <property type="match status" value="1"/>
</dbReference>
<dbReference type="InterPro" id="IPR023430">
    <property type="entry name" value="Pept_HybD-like_dom_sf"/>
</dbReference>
<gene>
    <name evidence="1" type="ORF">QOZ93_000113</name>
</gene>
<dbReference type="NCBIfam" id="TIGR02841">
    <property type="entry name" value="spore_YyaC"/>
    <property type="match status" value="1"/>
</dbReference>
<organism evidence="1 2">
    <name type="scientific">Hathewaya limosa</name>
    <name type="common">Clostridium limosum</name>
    <dbReference type="NCBI Taxonomy" id="1536"/>
    <lineage>
        <taxon>Bacteria</taxon>
        <taxon>Bacillati</taxon>
        <taxon>Bacillota</taxon>
        <taxon>Clostridia</taxon>
        <taxon>Eubacteriales</taxon>
        <taxon>Clostridiaceae</taxon>
        <taxon>Hathewaya</taxon>
    </lineage>
</organism>
<proteinExistence type="predicted"/>
<dbReference type="Proteomes" id="UP001224418">
    <property type="component" value="Unassembled WGS sequence"/>
</dbReference>
<name>A0ABU0JMV9_HATLI</name>
<reference evidence="1 2" key="1">
    <citation type="submission" date="2023-07" db="EMBL/GenBank/DDBJ databases">
        <title>Genomic Encyclopedia of Type Strains, Phase IV (KMG-IV): sequencing the most valuable type-strain genomes for metagenomic binning, comparative biology and taxonomic classification.</title>
        <authorList>
            <person name="Goeker M."/>
        </authorList>
    </citation>
    <scope>NUCLEOTIDE SEQUENCE [LARGE SCALE GENOMIC DNA]</scope>
    <source>
        <strain evidence="1 2">DSM 1400</strain>
    </source>
</reference>
<comment type="caution">
    <text evidence="1">The sequence shown here is derived from an EMBL/GenBank/DDBJ whole genome shotgun (WGS) entry which is preliminary data.</text>
</comment>
<evidence type="ECO:0000313" key="1">
    <source>
        <dbReference type="EMBL" id="MDQ0478412.1"/>
    </source>
</evidence>
<sequence length="173" mass="19345">MDKTCINYLNERCINTLVESLKKTIDEKTIIVCIGTDRCIGDCLGPLVGSLLIDRKFPLKVFGSLNKPIHALNLEENLNYINNEYPNHNIIGIDACLSDDEDIGNIIIRDYPICPGKGVGKYLPPVGNLSIVAVVDSYNNSEPFYSRSIRLSFIMNMAKKICISLEKSYTLKI</sequence>
<evidence type="ECO:0000313" key="2">
    <source>
        <dbReference type="Proteomes" id="UP001224418"/>
    </source>
</evidence>
<dbReference type="EMBL" id="JAUSWN010000001">
    <property type="protein sequence ID" value="MDQ0478412.1"/>
    <property type="molecule type" value="Genomic_DNA"/>
</dbReference>
<keyword evidence="2" id="KW-1185">Reference proteome</keyword>